<dbReference type="GO" id="GO:0005524">
    <property type="term" value="F:ATP binding"/>
    <property type="evidence" value="ECO:0007669"/>
    <property type="project" value="UniProtKB-KW"/>
</dbReference>
<keyword evidence="4 11" id="KW-0436">Ligase</keyword>
<feature type="domain" description="Methionyl/Leucyl tRNA synthetase" evidence="14">
    <location>
        <begin position="26"/>
        <end position="159"/>
    </location>
</feature>
<dbReference type="Proteomes" id="UP000094336">
    <property type="component" value="Unassembled WGS sequence"/>
</dbReference>
<evidence type="ECO:0000256" key="6">
    <source>
        <dbReference type="ARBA" id="ARBA00022840"/>
    </source>
</evidence>
<dbReference type="GO" id="GO:0005759">
    <property type="term" value="C:mitochondrial matrix"/>
    <property type="evidence" value="ECO:0007669"/>
    <property type="project" value="UniProtKB-SubCell"/>
</dbReference>
<dbReference type="GeneID" id="30147003"/>
<feature type="domain" description="Leucyl-tRNA synthetase editing" evidence="15">
    <location>
        <begin position="208"/>
        <end position="387"/>
    </location>
</feature>
<evidence type="ECO:0000256" key="4">
    <source>
        <dbReference type="ARBA" id="ARBA00022598"/>
    </source>
</evidence>
<dbReference type="InterPro" id="IPR009080">
    <property type="entry name" value="tRNAsynth_Ia_anticodon-bd"/>
</dbReference>
<evidence type="ECO:0000256" key="7">
    <source>
        <dbReference type="ARBA" id="ARBA00022917"/>
    </source>
</evidence>
<dbReference type="EMBL" id="KV454433">
    <property type="protein sequence ID" value="ODQ78970.1"/>
    <property type="molecule type" value="Genomic_DNA"/>
</dbReference>
<comment type="subcellular location">
    <subcellularLocation>
        <location evidence="1">Mitochondrion matrix</location>
    </subcellularLocation>
</comment>
<evidence type="ECO:0000256" key="2">
    <source>
        <dbReference type="ARBA" id="ARBA00005594"/>
    </source>
</evidence>
<dbReference type="SUPFAM" id="SSF47323">
    <property type="entry name" value="Anticodon-binding domain of a subclass of class I aminoacyl-tRNA synthetases"/>
    <property type="match status" value="1"/>
</dbReference>
<organism evidence="16 17">
    <name type="scientific">Babjeviella inositovora NRRL Y-12698</name>
    <dbReference type="NCBI Taxonomy" id="984486"/>
    <lineage>
        <taxon>Eukaryota</taxon>
        <taxon>Fungi</taxon>
        <taxon>Dikarya</taxon>
        <taxon>Ascomycota</taxon>
        <taxon>Saccharomycotina</taxon>
        <taxon>Pichiomycetes</taxon>
        <taxon>Serinales incertae sedis</taxon>
        <taxon>Babjeviella</taxon>
    </lineage>
</organism>
<dbReference type="RefSeq" id="XP_018984298.1">
    <property type="nucleotide sequence ID" value="XM_019129150.1"/>
</dbReference>
<dbReference type="EC" id="6.1.1.4" evidence="3"/>
<reference evidence="17" key="1">
    <citation type="submission" date="2016-05" db="EMBL/GenBank/DDBJ databases">
        <title>Comparative genomics of biotechnologically important yeasts.</title>
        <authorList>
            <consortium name="DOE Joint Genome Institute"/>
            <person name="Riley R."/>
            <person name="Haridas S."/>
            <person name="Wolfe K.H."/>
            <person name="Lopes M.R."/>
            <person name="Hittinger C.T."/>
            <person name="Goker M."/>
            <person name="Salamov A."/>
            <person name="Wisecaver J."/>
            <person name="Long T.M."/>
            <person name="Aerts A.L."/>
            <person name="Barry K."/>
            <person name="Choi C."/>
            <person name="Clum A."/>
            <person name="Coughlan A.Y."/>
            <person name="Deshpande S."/>
            <person name="Douglass A.P."/>
            <person name="Hanson S.J."/>
            <person name="Klenk H.-P."/>
            <person name="Labutti K."/>
            <person name="Lapidus A."/>
            <person name="Lindquist E."/>
            <person name="Lipzen A."/>
            <person name="Meier-Kolthoff J.P."/>
            <person name="Ohm R.A."/>
            <person name="Otillar R.P."/>
            <person name="Pangilinan J."/>
            <person name="Peng Y."/>
            <person name="Rokas A."/>
            <person name="Rosa C.A."/>
            <person name="Scheuner C."/>
            <person name="Sibirny A.A."/>
            <person name="Slot J.C."/>
            <person name="Stielow J.B."/>
            <person name="Sun H."/>
            <person name="Kurtzman C.P."/>
            <person name="Blackwell M."/>
            <person name="Grigoriev I.V."/>
            <person name="Jeffries T.W."/>
        </authorList>
    </citation>
    <scope>NUCLEOTIDE SEQUENCE [LARGE SCALE GENOMIC DNA]</scope>
    <source>
        <strain evidence="17">NRRL Y-12698</strain>
    </source>
</reference>
<proteinExistence type="inferred from homology"/>
<dbReference type="Gene3D" id="3.40.50.620">
    <property type="entry name" value="HUPs"/>
    <property type="match status" value="2"/>
</dbReference>
<evidence type="ECO:0000256" key="11">
    <source>
        <dbReference type="RuleBase" id="RU363035"/>
    </source>
</evidence>
<evidence type="ECO:0000256" key="3">
    <source>
        <dbReference type="ARBA" id="ARBA00013164"/>
    </source>
</evidence>
<evidence type="ECO:0000259" key="15">
    <source>
        <dbReference type="Pfam" id="PF13603"/>
    </source>
</evidence>
<keyword evidence="17" id="KW-1185">Reference proteome</keyword>
<protein>
    <recommendedName>
        <fullName evidence="3">leucine--tRNA ligase</fullName>
        <ecNumber evidence="3">6.1.1.4</ecNumber>
    </recommendedName>
    <alternativeName>
        <fullName evidence="9">Leucyl-tRNA synthetase</fullName>
    </alternativeName>
</protein>
<keyword evidence="8 11" id="KW-0030">Aminoacyl-tRNA synthetase</keyword>
<dbReference type="PROSITE" id="PS00178">
    <property type="entry name" value="AA_TRNA_LIGASE_I"/>
    <property type="match status" value="1"/>
</dbReference>
<keyword evidence="6 11" id="KW-0067">ATP-binding</keyword>
<dbReference type="InterPro" id="IPR025709">
    <property type="entry name" value="Leu_tRNA-synth_edit"/>
</dbReference>
<dbReference type="GO" id="GO:0006397">
    <property type="term" value="P:mRNA processing"/>
    <property type="evidence" value="ECO:0007669"/>
    <property type="project" value="EnsemblFungi"/>
</dbReference>
<dbReference type="OrthoDB" id="15954at2759"/>
<dbReference type="InterPro" id="IPR001412">
    <property type="entry name" value="aa-tRNA-synth_I_CS"/>
</dbReference>
<dbReference type="CDD" id="cd00812">
    <property type="entry name" value="LeuRS_core"/>
    <property type="match status" value="1"/>
</dbReference>
<keyword evidence="5 11" id="KW-0547">Nucleotide-binding</keyword>
<comment type="catalytic activity">
    <reaction evidence="10">
        <text>tRNA(Leu) + L-leucine + ATP = L-leucyl-tRNA(Leu) + AMP + diphosphate</text>
        <dbReference type="Rhea" id="RHEA:11688"/>
        <dbReference type="Rhea" id="RHEA-COMP:9613"/>
        <dbReference type="Rhea" id="RHEA-COMP:9622"/>
        <dbReference type="ChEBI" id="CHEBI:30616"/>
        <dbReference type="ChEBI" id="CHEBI:33019"/>
        <dbReference type="ChEBI" id="CHEBI:57427"/>
        <dbReference type="ChEBI" id="CHEBI:78442"/>
        <dbReference type="ChEBI" id="CHEBI:78494"/>
        <dbReference type="ChEBI" id="CHEBI:456215"/>
        <dbReference type="EC" id="6.1.1.4"/>
    </reaction>
</comment>
<feature type="domain" description="Methionyl/Valyl/Leucyl/Isoleucyl-tRNA synthetase anticodon-binding" evidence="13">
    <location>
        <begin position="686"/>
        <end position="789"/>
    </location>
</feature>
<keyword evidence="7 11" id="KW-0648">Protein biosynthesis</keyword>
<sequence length="846" mass="95094">MSPDGSLHPTKHLATVLKDKFYSLSMFPYPSGILHLGHVRVYTISDVLARFHRLNGKNVIHPMGWDAFGLPAENAAVERGIDPAVWTKTNIAKMKEQMDLMLVDFDWETELATCNPDYYKWTQKIFLLMYEDGLAYRKKAEINWDPVDQTVLANEQVDSEGKSWRSGAVVEKRLLEQWFLGITKYAKELNQDLGLLNEWPQKVKTMQKHWIGKSSGASLLFHATSPDQEFDIKTFTTRADTLFSVQYLALSCDHPITKQFAVDDVELQRFLAEDRPKDIKDGYLLPSLKATNPLDGRICNIPVFVAPYVLPGYGEGAVMGCPAHDERDWGFWAQNMPGTSVKRTVKPANGVADESTPYTSKEGILTENAGPFAGMTADAARAAAVTALEAAGAGHGAVQYRLRDWLISRQRYWGAPIPIIHCASCGTVPVPDEQLPVLLPDSKHRTGKGNPLEQMEEFYKVECPSCGADARRDTDTMDTFIDSSWYFFRYTDSKNTAQPFDFAKASQLVPVDMYIGGVEHAILHLLYSRFVSKFLATKGLWDGGNMNGEPFKRLVTQGMVNGKTLLDPQNGRFLRPEELDYVKGAPVIKATGETPRISFEKMSKSKFNGVDPATCIEKYGADAIRAHILFQAPVELSLDWDEGKIVGIERWLRRVLSLPLAINNIVGSLEMPTRDLTADEIKLHNNVQKYVTNITVSLEDTLQLNTVISDYMKLTNSIYEAIDSNVHPTLIHSAFRKLVTMMSTVTPSVSEEAWEMLSAEFAFPWSTVFTNTWPTAEPMMESPTQLFSIVVNGKRKFGLEAPRNIFRDPEYFQQEIMRSPEGQKYLAGKQILKVVFKEKAASFVVR</sequence>
<dbReference type="GO" id="GO:0004823">
    <property type="term" value="F:leucine-tRNA ligase activity"/>
    <property type="evidence" value="ECO:0007669"/>
    <property type="project" value="UniProtKB-EC"/>
</dbReference>
<gene>
    <name evidence="16" type="ORF">BABINDRAFT_162055</name>
</gene>
<dbReference type="STRING" id="984486.A0A1E3QMV8"/>
<dbReference type="GO" id="GO:0002161">
    <property type="term" value="F:aminoacyl-tRNA deacylase activity"/>
    <property type="evidence" value="ECO:0007669"/>
    <property type="project" value="InterPro"/>
</dbReference>
<evidence type="ECO:0000313" key="16">
    <source>
        <dbReference type="EMBL" id="ODQ78970.1"/>
    </source>
</evidence>
<dbReference type="InterPro" id="IPR015413">
    <property type="entry name" value="Methionyl/Leucyl_tRNA_Synth"/>
</dbReference>
<dbReference type="PANTHER" id="PTHR43740">
    <property type="entry name" value="LEUCYL-TRNA SYNTHETASE"/>
    <property type="match status" value="1"/>
</dbReference>
<dbReference type="Pfam" id="PF00133">
    <property type="entry name" value="tRNA-synt_1"/>
    <property type="match status" value="1"/>
</dbReference>
<dbReference type="PANTHER" id="PTHR43740:SF2">
    <property type="entry name" value="LEUCINE--TRNA LIGASE, MITOCHONDRIAL"/>
    <property type="match status" value="1"/>
</dbReference>
<dbReference type="InterPro" id="IPR013155">
    <property type="entry name" value="M/V/L/I-tRNA-synth_anticd-bd"/>
</dbReference>
<evidence type="ECO:0000256" key="8">
    <source>
        <dbReference type="ARBA" id="ARBA00023146"/>
    </source>
</evidence>
<accession>A0A1E3QMV8</accession>
<dbReference type="SUPFAM" id="SSF50677">
    <property type="entry name" value="ValRS/IleRS/LeuRS editing domain"/>
    <property type="match status" value="1"/>
</dbReference>
<dbReference type="SUPFAM" id="SSF52374">
    <property type="entry name" value="Nucleotidylyl transferase"/>
    <property type="match status" value="1"/>
</dbReference>
<dbReference type="Pfam" id="PF08264">
    <property type="entry name" value="Anticodon_1"/>
    <property type="match status" value="1"/>
</dbReference>
<dbReference type="FunFam" id="1.10.730.10:FF:000002">
    <property type="entry name" value="Leucine--tRNA ligase"/>
    <property type="match status" value="1"/>
</dbReference>
<dbReference type="InterPro" id="IPR002300">
    <property type="entry name" value="aa-tRNA-synth_Ia"/>
</dbReference>
<evidence type="ECO:0000256" key="5">
    <source>
        <dbReference type="ARBA" id="ARBA00022741"/>
    </source>
</evidence>
<evidence type="ECO:0000256" key="1">
    <source>
        <dbReference type="ARBA" id="ARBA00004305"/>
    </source>
</evidence>
<dbReference type="FunFam" id="3.40.50.620:FF:000003">
    <property type="entry name" value="Leucine--tRNA ligase"/>
    <property type="match status" value="1"/>
</dbReference>
<dbReference type="InterPro" id="IPR002302">
    <property type="entry name" value="Leu-tRNA-ligase"/>
</dbReference>
<dbReference type="GO" id="GO:0097157">
    <property type="term" value="F:pre-mRNA intronic binding"/>
    <property type="evidence" value="ECO:0007669"/>
    <property type="project" value="EnsemblFungi"/>
</dbReference>
<evidence type="ECO:0000256" key="9">
    <source>
        <dbReference type="ARBA" id="ARBA00030520"/>
    </source>
</evidence>
<dbReference type="Pfam" id="PF13603">
    <property type="entry name" value="tRNA-synt_1_2"/>
    <property type="match status" value="1"/>
</dbReference>
<dbReference type="GO" id="GO:0032543">
    <property type="term" value="P:mitochondrial translation"/>
    <property type="evidence" value="ECO:0007669"/>
    <property type="project" value="EnsemblFungi"/>
</dbReference>
<dbReference type="InterPro" id="IPR009008">
    <property type="entry name" value="Val/Leu/Ile-tRNA-synth_edit"/>
</dbReference>
<evidence type="ECO:0000259" key="12">
    <source>
        <dbReference type="Pfam" id="PF00133"/>
    </source>
</evidence>
<evidence type="ECO:0000313" key="17">
    <source>
        <dbReference type="Proteomes" id="UP000094336"/>
    </source>
</evidence>
<name>A0A1E3QMV8_9ASCO</name>
<dbReference type="AlphaFoldDB" id="A0A1E3QMV8"/>
<dbReference type="NCBIfam" id="TIGR00396">
    <property type="entry name" value="leuS_bact"/>
    <property type="match status" value="1"/>
</dbReference>
<dbReference type="GO" id="GO:0000372">
    <property type="term" value="P:Group I intron splicing"/>
    <property type="evidence" value="ECO:0007669"/>
    <property type="project" value="EnsemblFungi"/>
</dbReference>
<dbReference type="GO" id="GO:0006429">
    <property type="term" value="P:leucyl-tRNA aminoacylation"/>
    <property type="evidence" value="ECO:0007669"/>
    <property type="project" value="EnsemblFungi"/>
</dbReference>
<dbReference type="InterPro" id="IPR014729">
    <property type="entry name" value="Rossmann-like_a/b/a_fold"/>
</dbReference>
<feature type="domain" description="Aminoacyl-tRNA synthetase class Ia" evidence="12">
    <location>
        <begin position="402"/>
        <end position="561"/>
    </location>
</feature>
<dbReference type="FunFam" id="3.40.50.620:FF:000100">
    <property type="entry name" value="probable leucine--tRNA ligase, mitochondrial"/>
    <property type="match status" value="1"/>
</dbReference>
<evidence type="ECO:0000259" key="14">
    <source>
        <dbReference type="Pfam" id="PF09334"/>
    </source>
</evidence>
<dbReference type="Gene3D" id="1.10.730.10">
    <property type="entry name" value="Isoleucyl-tRNA Synthetase, Domain 1"/>
    <property type="match status" value="1"/>
</dbReference>
<dbReference type="Pfam" id="PF09334">
    <property type="entry name" value="tRNA-synt_1g"/>
    <property type="match status" value="1"/>
</dbReference>
<comment type="similarity">
    <text evidence="2 11">Belongs to the class-I aminoacyl-tRNA synthetase family.</text>
</comment>
<evidence type="ECO:0000256" key="10">
    <source>
        <dbReference type="ARBA" id="ARBA00047469"/>
    </source>
</evidence>
<evidence type="ECO:0000259" key="13">
    <source>
        <dbReference type="Pfam" id="PF08264"/>
    </source>
</evidence>
<dbReference type="PRINTS" id="PR00985">
    <property type="entry name" value="TRNASYNTHLEU"/>
</dbReference>